<evidence type="ECO:0000313" key="8">
    <source>
        <dbReference type="EMBL" id="TRM57937.1"/>
    </source>
</evidence>
<feature type="transmembrane region" description="Helical" evidence="6">
    <location>
        <begin position="24"/>
        <end position="46"/>
    </location>
</feature>
<proteinExistence type="predicted"/>
<evidence type="ECO:0000256" key="6">
    <source>
        <dbReference type="SAM" id="Phobius"/>
    </source>
</evidence>
<keyword evidence="9" id="KW-1185">Reference proteome</keyword>
<dbReference type="SMART" id="SM00014">
    <property type="entry name" value="acidPPc"/>
    <property type="match status" value="1"/>
</dbReference>
<reference evidence="8 9" key="1">
    <citation type="journal article" date="2019" name="New Phytol.">
        <title>Comparative genomics reveals unique wood-decay strategies and fruiting body development in the Schizophyllaceae.</title>
        <authorList>
            <person name="Almasi E."/>
            <person name="Sahu N."/>
            <person name="Krizsan K."/>
            <person name="Balint B."/>
            <person name="Kovacs G.M."/>
            <person name="Kiss B."/>
            <person name="Cseklye J."/>
            <person name="Drula E."/>
            <person name="Henrissat B."/>
            <person name="Nagy I."/>
            <person name="Chovatia M."/>
            <person name="Adam C."/>
            <person name="LaButti K."/>
            <person name="Lipzen A."/>
            <person name="Riley R."/>
            <person name="Grigoriev I.V."/>
            <person name="Nagy L.G."/>
        </authorList>
    </citation>
    <scope>NUCLEOTIDE SEQUENCE [LARGE SCALE GENOMIC DNA]</scope>
    <source>
        <strain evidence="8 9">NL-1724</strain>
    </source>
</reference>
<evidence type="ECO:0000256" key="5">
    <source>
        <dbReference type="ARBA" id="ARBA00023136"/>
    </source>
</evidence>
<evidence type="ECO:0000256" key="3">
    <source>
        <dbReference type="ARBA" id="ARBA00022801"/>
    </source>
</evidence>
<dbReference type="InterPro" id="IPR039667">
    <property type="entry name" value="Dolichyldiphosphatase_PAP2"/>
</dbReference>
<feature type="transmembrane region" description="Helical" evidence="6">
    <location>
        <begin position="132"/>
        <end position="152"/>
    </location>
</feature>
<dbReference type="UniPathway" id="UPA00378"/>
<organism evidence="8 9">
    <name type="scientific">Schizophyllum amplum</name>
    <dbReference type="NCBI Taxonomy" id="97359"/>
    <lineage>
        <taxon>Eukaryota</taxon>
        <taxon>Fungi</taxon>
        <taxon>Dikarya</taxon>
        <taxon>Basidiomycota</taxon>
        <taxon>Agaricomycotina</taxon>
        <taxon>Agaricomycetes</taxon>
        <taxon>Agaricomycetidae</taxon>
        <taxon>Agaricales</taxon>
        <taxon>Schizophyllaceae</taxon>
        <taxon>Schizophyllum</taxon>
    </lineage>
</organism>
<accession>A0A550BZG0</accession>
<evidence type="ECO:0000259" key="7">
    <source>
        <dbReference type="SMART" id="SM00014"/>
    </source>
</evidence>
<dbReference type="InterPro" id="IPR036938">
    <property type="entry name" value="PAP2/HPO_sf"/>
</dbReference>
<dbReference type="AlphaFoldDB" id="A0A550BZG0"/>
<dbReference type="Gene3D" id="1.20.144.10">
    <property type="entry name" value="Phosphatidic acid phosphatase type 2/haloperoxidase"/>
    <property type="match status" value="1"/>
</dbReference>
<name>A0A550BZG0_9AGAR</name>
<sequence>MDNEEPAPRVALDLTHIVYPDESLLSWFLALASLTPILLMPAYAALTVQTREYVVLVMWAGQLACEAFNWVLKHIVQEDRPYDQVGNGYGFPSSHSQYMGFFWAFLTCHLYLRHRFASSGNAALDQCFRMFVYVGIACLSGAVAYSRYYLMYHSVRQVVWGFSIGVACGSALYMLAVQIPRRRPNSLLGRFKMFLLTNPVSTWCQLRDGWAVWPDAGREAEWLRWRSEWDVLRAREDARKNM</sequence>
<dbReference type="InterPro" id="IPR000326">
    <property type="entry name" value="PAP2/HPO"/>
</dbReference>
<keyword evidence="5 6" id="KW-0472">Membrane</keyword>
<comment type="subcellular location">
    <subcellularLocation>
        <location evidence="1">Membrane</location>
        <topology evidence="1">Multi-pass membrane protein</topology>
    </subcellularLocation>
</comment>
<dbReference type="CDD" id="cd03382">
    <property type="entry name" value="PAP2_dolichyldiphosphatase"/>
    <property type="match status" value="1"/>
</dbReference>
<comment type="caution">
    <text evidence="8">The sequence shown here is derived from an EMBL/GenBank/DDBJ whole genome shotgun (WGS) entry which is preliminary data.</text>
</comment>
<protein>
    <recommendedName>
        <fullName evidence="7">Phosphatidic acid phosphatase type 2/haloperoxidase domain-containing protein</fullName>
    </recommendedName>
</protein>
<evidence type="ECO:0000256" key="1">
    <source>
        <dbReference type="ARBA" id="ARBA00004141"/>
    </source>
</evidence>
<evidence type="ECO:0000256" key="4">
    <source>
        <dbReference type="ARBA" id="ARBA00022989"/>
    </source>
</evidence>
<dbReference type="GO" id="GO:0042392">
    <property type="term" value="F:sphingosine-1-phosphate phosphatase activity"/>
    <property type="evidence" value="ECO:0007669"/>
    <property type="project" value="TreeGrafter"/>
</dbReference>
<dbReference type="EMBL" id="VDMD01000041">
    <property type="protein sequence ID" value="TRM57937.1"/>
    <property type="molecule type" value="Genomic_DNA"/>
</dbReference>
<feature type="domain" description="Phosphatidic acid phosphatase type 2/haloperoxidase" evidence="7">
    <location>
        <begin position="55"/>
        <end position="173"/>
    </location>
</feature>
<dbReference type="PANTHER" id="PTHR14969">
    <property type="entry name" value="SPHINGOSINE-1-PHOSPHATE PHOSPHOHYDROLASE"/>
    <property type="match status" value="1"/>
</dbReference>
<dbReference type="OrthoDB" id="302705at2759"/>
<keyword evidence="4 6" id="KW-1133">Transmembrane helix</keyword>
<keyword evidence="2 6" id="KW-0812">Transmembrane</keyword>
<feature type="transmembrane region" description="Helical" evidence="6">
    <location>
        <begin position="158"/>
        <end position="177"/>
    </location>
</feature>
<gene>
    <name evidence="8" type="ORF">BD626DRAFT_464364</name>
</gene>
<keyword evidence="3" id="KW-0378">Hydrolase</keyword>
<dbReference type="Pfam" id="PF01569">
    <property type="entry name" value="PAP2"/>
    <property type="match status" value="1"/>
</dbReference>
<evidence type="ECO:0000256" key="2">
    <source>
        <dbReference type="ARBA" id="ARBA00022692"/>
    </source>
</evidence>
<feature type="transmembrane region" description="Helical" evidence="6">
    <location>
        <begin position="53"/>
        <end position="72"/>
    </location>
</feature>
<dbReference type="Proteomes" id="UP000320762">
    <property type="component" value="Unassembled WGS sequence"/>
</dbReference>
<dbReference type="GO" id="GO:0016020">
    <property type="term" value="C:membrane"/>
    <property type="evidence" value="ECO:0007669"/>
    <property type="project" value="UniProtKB-SubCell"/>
</dbReference>
<dbReference type="STRING" id="97359.A0A550BZG0"/>
<evidence type="ECO:0000313" key="9">
    <source>
        <dbReference type="Proteomes" id="UP000320762"/>
    </source>
</evidence>
<dbReference type="SUPFAM" id="SSF48317">
    <property type="entry name" value="Acid phosphatase/Vanadium-dependent haloperoxidase"/>
    <property type="match status" value="1"/>
</dbReference>
<dbReference type="PANTHER" id="PTHR14969:SF13">
    <property type="entry name" value="AT30094P"/>
    <property type="match status" value="1"/>
</dbReference>